<proteinExistence type="inferred from homology"/>
<comment type="similarity">
    <text evidence="8">Belongs to the exbB/tolQ family.</text>
</comment>
<evidence type="ECO:0000256" key="6">
    <source>
        <dbReference type="ARBA" id="ARBA00022989"/>
    </source>
</evidence>
<evidence type="ECO:0000256" key="3">
    <source>
        <dbReference type="ARBA" id="ARBA00022475"/>
    </source>
</evidence>
<evidence type="ECO:0000313" key="11">
    <source>
        <dbReference type="EMBL" id="OQB73452.1"/>
    </source>
</evidence>
<feature type="domain" description="MotA/TolQ/ExbB proton channel" evidence="10">
    <location>
        <begin position="73"/>
        <end position="190"/>
    </location>
</feature>
<comment type="caution">
    <text evidence="11">The sequence shown here is derived from an EMBL/GenBank/DDBJ whole genome shotgun (WGS) entry which is preliminary data.</text>
</comment>
<dbReference type="GO" id="GO:0005886">
    <property type="term" value="C:plasma membrane"/>
    <property type="evidence" value="ECO:0007669"/>
    <property type="project" value="UniProtKB-SubCell"/>
</dbReference>
<sequence>MTLWQFTIHGGYLMIPIIICGALTLAVIIERLIALRKSEIDAEKFVGAIEEKMKRRKIKEAIEMCESTPGPVAQLVYKALIKSDRPPDVIKETIEDEANQIIPYLEKYLGVLATIATIAPLLGLLGTVTGLIKAFMVIEAKAGLVNPGDLARGIWEALITTVGGLVVSIPAYLGYNYLVARVNGLIYDMERAASKIMDILFFLRSEEEDIR</sequence>
<evidence type="ECO:0000256" key="4">
    <source>
        <dbReference type="ARBA" id="ARBA00022692"/>
    </source>
</evidence>
<evidence type="ECO:0000256" key="1">
    <source>
        <dbReference type="ARBA" id="ARBA00004651"/>
    </source>
</evidence>
<keyword evidence="7 9" id="KW-0472">Membrane</keyword>
<keyword evidence="3" id="KW-1003">Cell membrane</keyword>
<dbReference type="AlphaFoldDB" id="A0A1V6C988"/>
<keyword evidence="2 8" id="KW-0813">Transport</keyword>
<protein>
    <submittedName>
        <fullName evidence="11">Biopolymer transport protein ExbB</fullName>
    </submittedName>
</protein>
<keyword evidence="5 8" id="KW-0653">Protein transport</keyword>
<evidence type="ECO:0000256" key="7">
    <source>
        <dbReference type="ARBA" id="ARBA00023136"/>
    </source>
</evidence>
<evidence type="ECO:0000256" key="5">
    <source>
        <dbReference type="ARBA" id="ARBA00022927"/>
    </source>
</evidence>
<dbReference type="InterPro" id="IPR050790">
    <property type="entry name" value="ExbB/TolQ_transport"/>
</dbReference>
<dbReference type="Pfam" id="PF01618">
    <property type="entry name" value="MotA_ExbB"/>
    <property type="match status" value="1"/>
</dbReference>
<dbReference type="InterPro" id="IPR002898">
    <property type="entry name" value="MotA_ExbB_proton_chnl"/>
</dbReference>
<accession>A0A1V6C988</accession>
<gene>
    <name evidence="11" type="primary">exbB_1</name>
    <name evidence="11" type="ORF">BWX89_00968</name>
</gene>
<keyword evidence="4 9" id="KW-0812">Transmembrane</keyword>
<dbReference type="PANTHER" id="PTHR30625">
    <property type="entry name" value="PROTEIN TOLQ"/>
    <property type="match status" value="1"/>
</dbReference>
<evidence type="ECO:0000256" key="9">
    <source>
        <dbReference type="SAM" id="Phobius"/>
    </source>
</evidence>
<feature type="transmembrane region" description="Helical" evidence="9">
    <location>
        <begin position="108"/>
        <end position="138"/>
    </location>
</feature>
<evidence type="ECO:0000259" key="10">
    <source>
        <dbReference type="Pfam" id="PF01618"/>
    </source>
</evidence>
<dbReference type="EMBL" id="MWDQ01000080">
    <property type="protein sequence ID" value="OQB73452.1"/>
    <property type="molecule type" value="Genomic_DNA"/>
</dbReference>
<dbReference type="Proteomes" id="UP000485562">
    <property type="component" value="Unassembled WGS sequence"/>
</dbReference>
<feature type="transmembrane region" description="Helical" evidence="9">
    <location>
        <begin position="158"/>
        <end position="179"/>
    </location>
</feature>
<keyword evidence="6 9" id="KW-1133">Transmembrane helix</keyword>
<evidence type="ECO:0000256" key="8">
    <source>
        <dbReference type="RuleBase" id="RU004057"/>
    </source>
</evidence>
<reference evidence="11" key="1">
    <citation type="submission" date="2017-02" db="EMBL/GenBank/DDBJ databases">
        <title>Delving into the versatile metabolic prowess of the omnipresent phylum Bacteroidetes.</title>
        <authorList>
            <person name="Nobu M.K."/>
            <person name="Mei R."/>
            <person name="Narihiro T."/>
            <person name="Kuroda K."/>
            <person name="Liu W.-T."/>
        </authorList>
    </citation>
    <scope>NUCLEOTIDE SEQUENCE</scope>
    <source>
        <strain evidence="11">ADurb.Bin131</strain>
    </source>
</reference>
<dbReference type="GO" id="GO:0017038">
    <property type="term" value="P:protein import"/>
    <property type="evidence" value="ECO:0007669"/>
    <property type="project" value="TreeGrafter"/>
</dbReference>
<name>A0A1V6C988_UNCT6</name>
<comment type="subcellular location">
    <subcellularLocation>
        <location evidence="1">Cell membrane</location>
        <topology evidence="1">Multi-pass membrane protein</topology>
    </subcellularLocation>
    <subcellularLocation>
        <location evidence="8">Membrane</location>
        <topology evidence="8">Multi-pass membrane protein</topology>
    </subcellularLocation>
</comment>
<organism evidence="11">
    <name type="scientific">candidate division TA06 bacterium ADurb.Bin131</name>
    <dbReference type="NCBI Taxonomy" id="1852827"/>
    <lineage>
        <taxon>Bacteria</taxon>
        <taxon>Bacteria division TA06</taxon>
    </lineage>
</organism>
<dbReference type="PANTHER" id="PTHR30625:SF15">
    <property type="entry name" value="BIOPOLYMER TRANSPORT PROTEIN EXBB"/>
    <property type="match status" value="1"/>
</dbReference>
<feature type="transmembrane region" description="Helical" evidence="9">
    <location>
        <begin position="6"/>
        <end position="29"/>
    </location>
</feature>
<evidence type="ECO:0000256" key="2">
    <source>
        <dbReference type="ARBA" id="ARBA00022448"/>
    </source>
</evidence>